<organism evidence="2 3">
    <name type="scientific">Mauremys mutica</name>
    <name type="common">yellowpond turtle</name>
    <dbReference type="NCBI Taxonomy" id="74926"/>
    <lineage>
        <taxon>Eukaryota</taxon>
        <taxon>Metazoa</taxon>
        <taxon>Chordata</taxon>
        <taxon>Craniata</taxon>
        <taxon>Vertebrata</taxon>
        <taxon>Euteleostomi</taxon>
        <taxon>Archelosauria</taxon>
        <taxon>Testudinata</taxon>
        <taxon>Testudines</taxon>
        <taxon>Cryptodira</taxon>
        <taxon>Durocryptodira</taxon>
        <taxon>Testudinoidea</taxon>
        <taxon>Geoemydidae</taxon>
        <taxon>Geoemydinae</taxon>
        <taxon>Mauremys</taxon>
    </lineage>
</organism>
<accession>A0A9D3X8Y3</accession>
<gene>
    <name evidence="2" type="ORF">KIL84_021587</name>
</gene>
<keyword evidence="3" id="KW-1185">Reference proteome</keyword>
<evidence type="ECO:0000313" key="3">
    <source>
        <dbReference type="Proteomes" id="UP000827986"/>
    </source>
</evidence>
<proteinExistence type="predicted"/>
<evidence type="ECO:0000313" key="2">
    <source>
        <dbReference type="EMBL" id="KAH1175173.1"/>
    </source>
</evidence>
<dbReference type="Proteomes" id="UP000827986">
    <property type="component" value="Unassembled WGS sequence"/>
</dbReference>
<evidence type="ECO:0000256" key="1">
    <source>
        <dbReference type="SAM" id="MobiDB-lite"/>
    </source>
</evidence>
<reference evidence="2" key="1">
    <citation type="submission" date="2021-09" db="EMBL/GenBank/DDBJ databases">
        <title>The genome of Mauremys mutica provides insights into the evolution of semi-aquatic lifestyle.</title>
        <authorList>
            <person name="Gong S."/>
            <person name="Gao Y."/>
        </authorList>
    </citation>
    <scope>NUCLEOTIDE SEQUENCE</scope>
    <source>
        <strain evidence="2">MM-2020</strain>
        <tissue evidence="2">Muscle</tissue>
    </source>
</reference>
<sequence>MRPPLGIKTDWRGKNNQPNQRGKKKVASWVFINSKGLIAVPRARQNLGRCSEKFSPSIALALCILALTYGPPWHPNAGHLLGGESDTRGKLHWGFLSGNKTQKEDEMRFYFHLPRKIQPGFAEVEGWCVNP</sequence>
<name>A0A9D3X8Y3_9SAUR</name>
<feature type="region of interest" description="Disordered" evidence="1">
    <location>
        <begin position="1"/>
        <end position="24"/>
    </location>
</feature>
<dbReference type="AlphaFoldDB" id="A0A9D3X8Y3"/>
<comment type="caution">
    <text evidence="2">The sequence shown here is derived from an EMBL/GenBank/DDBJ whole genome shotgun (WGS) entry which is preliminary data.</text>
</comment>
<protein>
    <submittedName>
        <fullName evidence="2">Uncharacterized protein</fullName>
    </submittedName>
</protein>
<dbReference type="EMBL" id="JAHDVG010000478">
    <property type="protein sequence ID" value="KAH1175173.1"/>
    <property type="molecule type" value="Genomic_DNA"/>
</dbReference>